<dbReference type="HOGENOM" id="CLU_000680_19_3_1"/>
<proteinExistence type="predicted"/>
<dbReference type="EnsemblPlants" id="Bo2g138680.1">
    <property type="protein sequence ID" value="Bo2g138680.1"/>
    <property type="gene ID" value="Bo2g138680"/>
</dbReference>
<evidence type="ECO:0000313" key="1">
    <source>
        <dbReference type="EnsemblPlants" id="Bo2g138680.1"/>
    </source>
</evidence>
<reference evidence="1 2" key="1">
    <citation type="journal article" date="2014" name="Genome Biol.">
        <title>Transcriptome and methylome profiling reveals relics of genome dominance in the mesopolyploid Brassica oleracea.</title>
        <authorList>
            <person name="Parkin I.A."/>
            <person name="Koh C."/>
            <person name="Tang H."/>
            <person name="Robinson S.J."/>
            <person name="Kagale S."/>
            <person name="Clarke W.E."/>
            <person name="Town C.D."/>
            <person name="Nixon J."/>
            <person name="Krishnakumar V."/>
            <person name="Bidwell S.L."/>
            <person name="Denoeud F."/>
            <person name="Belcram H."/>
            <person name="Links M.G."/>
            <person name="Just J."/>
            <person name="Clarke C."/>
            <person name="Bender T."/>
            <person name="Huebert T."/>
            <person name="Mason A.S."/>
            <person name="Pires J.C."/>
            <person name="Barker G."/>
            <person name="Moore J."/>
            <person name="Walley P.G."/>
            <person name="Manoli S."/>
            <person name="Batley J."/>
            <person name="Edwards D."/>
            <person name="Nelson M.N."/>
            <person name="Wang X."/>
            <person name="Paterson A.H."/>
            <person name="King G."/>
            <person name="Bancroft I."/>
            <person name="Chalhoub B."/>
            <person name="Sharpe A.G."/>
        </authorList>
    </citation>
    <scope>NUCLEOTIDE SEQUENCE</scope>
    <source>
        <strain evidence="1 2">cv. TO1000</strain>
    </source>
</reference>
<dbReference type="Gramene" id="Bo2g138680.1">
    <property type="protein sequence ID" value="Bo2g138680.1"/>
    <property type="gene ID" value="Bo2g138680"/>
</dbReference>
<keyword evidence="2" id="KW-1185">Reference proteome</keyword>
<reference evidence="1" key="2">
    <citation type="submission" date="2015-03" db="UniProtKB">
        <authorList>
            <consortium name="EnsemblPlants"/>
        </authorList>
    </citation>
    <scope>IDENTIFICATION</scope>
</reference>
<name>A0A0D3AVX0_BRAOL</name>
<dbReference type="Proteomes" id="UP000032141">
    <property type="component" value="Chromosome C2"/>
</dbReference>
<accession>A0A0D3AVX0</accession>
<organism evidence="1 2">
    <name type="scientific">Brassica oleracea var. oleracea</name>
    <dbReference type="NCBI Taxonomy" id="109376"/>
    <lineage>
        <taxon>Eukaryota</taxon>
        <taxon>Viridiplantae</taxon>
        <taxon>Streptophyta</taxon>
        <taxon>Embryophyta</taxon>
        <taxon>Tracheophyta</taxon>
        <taxon>Spermatophyta</taxon>
        <taxon>Magnoliopsida</taxon>
        <taxon>eudicotyledons</taxon>
        <taxon>Gunneridae</taxon>
        <taxon>Pentapetalae</taxon>
        <taxon>rosids</taxon>
        <taxon>malvids</taxon>
        <taxon>Brassicales</taxon>
        <taxon>Brassicaceae</taxon>
        <taxon>Brassiceae</taxon>
        <taxon>Brassica</taxon>
    </lineage>
</organism>
<dbReference type="eggNOG" id="KOG1075">
    <property type="taxonomic scope" value="Eukaryota"/>
</dbReference>
<evidence type="ECO:0000313" key="2">
    <source>
        <dbReference type="Proteomes" id="UP000032141"/>
    </source>
</evidence>
<dbReference type="AlphaFoldDB" id="A0A0D3AVX0"/>
<protein>
    <submittedName>
        <fullName evidence="1">Uncharacterized protein</fullName>
    </submittedName>
</protein>
<sequence length="149" mass="17516">MGEVTSARVVLSHGGGDLGAGRPRPWARIDRELVFRELLGIDSVVTVWDRLANRLVGRRINLDWHDMLRFIQAGMFDKMDMILIRLVFQAVVYHIWRERNIRRHQQGHQGTEQMIKTINRGIKNHITSLGYKADHKFNGLLRRWFEVFD</sequence>